<dbReference type="AlphaFoldDB" id="A0A7S4D6J4"/>
<gene>
    <name evidence="4" type="ORF">HAKA00212_LOCUS10254</name>
</gene>
<protein>
    <recommendedName>
        <fullName evidence="5">Anaphase-promoting complex subunit 4 WD40 domain-containing protein</fullName>
    </recommendedName>
</protein>
<keyword evidence="2" id="KW-0677">Repeat</keyword>
<organism evidence="4">
    <name type="scientific">Heterosigma akashiwo</name>
    <name type="common">Chromophytic alga</name>
    <name type="synonym">Heterosigma carterae</name>
    <dbReference type="NCBI Taxonomy" id="2829"/>
    <lineage>
        <taxon>Eukaryota</taxon>
        <taxon>Sar</taxon>
        <taxon>Stramenopiles</taxon>
        <taxon>Ochrophyta</taxon>
        <taxon>Raphidophyceae</taxon>
        <taxon>Chattonellales</taxon>
        <taxon>Chattonellaceae</taxon>
        <taxon>Heterosigma</taxon>
    </lineage>
</organism>
<dbReference type="PANTHER" id="PTHR19878:SF8">
    <property type="entry name" value="AUTOPHAGY-RELATED 16, ISOFORM F"/>
    <property type="match status" value="1"/>
</dbReference>
<dbReference type="PANTHER" id="PTHR19878">
    <property type="entry name" value="AUTOPHAGY PROTEIN 16-LIKE"/>
    <property type="match status" value="1"/>
</dbReference>
<dbReference type="PROSITE" id="PS00678">
    <property type="entry name" value="WD_REPEATS_1"/>
    <property type="match status" value="1"/>
</dbReference>
<dbReference type="Gene3D" id="2.130.10.10">
    <property type="entry name" value="YVTN repeat-like/Quinoprotein amine dehydrogenase"/>
    <property type="match status" value="2"/>
</dbReference>
<reference evidence="4" key="1">
    <citation type="submission" date="2021-01" db="EMBL/GenBank/DDBJ databases">
        <authorList>
            <person name="Corre E."/>
            <person name="Pelletier E."/>
            <person name="Niang G."/>
            <person name="Scheremetjew M."/>
            <person name="Finn R."/>
            <person name="Kale V."/>
            <person name="Holt S."/>
            <person name="Cochrane G."/>
            <person name="Meng A."/>
            <person name="Brown T."/>
            <person name="Cohen L."/>
        </authorList>
    </citation>
    <scope>NUCLEOTIDE SEQUENCE</scope>
    <source>
        <strain evidence="4">CCMP3107</strain>
    </source>
</reference>
<dbReference type="SMART" id="SM00320">
    <property type="entry name" value="WD40"/>
    <property type="match status" value="4"/>
</dbReference>
<sequence length="169" mass="18315">MCACTTTLRATSSCNAADVAPDGAAVLTGHQDGGLRFWDVRSGAKVNDIKSLHQSQITSVMYSPDNASTILTNSRDNTLKLVDARTYEVITTMSHPSYRTSYNWSRTTFSPNGAYAAAGSGDGSVFVFDVYDGSVKTILTHHRSAVSSCYWSSSQLMSCDREGFLTLWS</sequence>
<dbReference type="InterPro" id="IPR019775">
    <property type="entry name" value="WD40_repeat_CS"/>
</dbReference>
<evidence type="ECO:0000256" key="3">
    <source>
        <dbReference type="PROSITE-ProRule" id="PRU00221"/>
    </source>
</evidence>
<dbReference type="SUPFAM" id="SSF50978">
    <property type="entry name" value="WD40 repeat-like"/>
    <property type="match status" value="1"/>
</dbReference>
<dbReference type="GO" id="GO:0000045">
    <property type="term" value="P:autophagosome assembly"/>
    <property type="evidence" value="ECO:0007669"/>
    <property type="project" value="InterPro"/>
</dbReference>
<feature type="repeat" description="WD" evidence="3">
    <location>
        <begin position="50"/>
        <end position="92"/>
    </location>
</feature>
<keyword evidence="1 3" id="KW-0853">WD repeat</keyword>
<dbReference type="InterPro" id="IPR045160">
    <property type="entry name" value="ATG16"/>
</dbReference>
<dbReference type="InterPro" id="IPR036322">
    <property type="entry name" value="WD40_repeat_dom_sf"/>
</dbReference>
<dbReference type="PROSITE" id="PS50082">
    <property type="entry name" value="WD_REPEATS_2"/>
    <property type="match status" value="2"/>
</dbReference>
<dbReference type="Pfam" id="PF00400">
    <property type="entry name" value="WD40"/>
    <property type="match status" value="3"/>
</dbReference>
<evidence type="ECO:0000313" key="4">
    <source>
        <dbReference type="EMBL" id="CAE0631550.1"/>
    </source>
</evidence>
<dbReference type="InterPro" id="IPR001680">
    <property type="entry name" value="WD40_rpt"/>
</dbReference>
<name>A0A7S4D6J4_HETAK</name>
<evidence type="ECO:0000256" key="2">
    <source>
        <dbReference type="ARBA" id="ARBA00022737"/>
    </source>
</evidence>
<dbReference type="InterPro" id="IPR015943">
    <property type="entry name" value="WD40/YVTN_repeat-like_dom_sf"/>
</dbReference>
<evidence type="ECO:0008006" key="5">
    <source>
        <dbReference type="Google" id="ProtNLM"/>
    </source>
</evidence>
<dbReference type="EMBL" id="HBIU01021905">
    <property type="protein sequence ID" value="CAE0631550.1"/>
    <property type="molecule type" value="Transcribed_RNA"/>
</dbReference>
<evidence type="ECO:0000256" key="1">
    <source>
        <dbReference type="ARBA" id="ARBA00022574"/>
    </source>
</evidence>
<proteinExistence type="predicted"/>
<feature type="repeat" description="WD" evidence="3">
    <location>
        <begin position="21"/>
        <end position="48"/>
    </location>
</feature>
<accession>A0A7S4D6J4</accession>